<name>A0A673JRT4_9TELE</name>
<reference evidence="5" key="1">
    <citation type="submission" date="2025-08" db="UniProtKB">
        <authorList>
            <consortium name="Ensembl"/>
        </authorList>
    </citation>
    <scope>IDENTIFICATION</scope>
</reference>
<dbReference type="FunFam" id="2.60.120.260:FF:000077">
    <property type="entry name" value="Probable allantoicase"/>
    <property type="match status" value="1"/>
</dbReference>
<dbReference type="PANTHER" id="PTHR12045">
    <property type="entry name" value="ALLANTOICASE"/>
    <property type="match status" value="1"/>
</dbReference>
<evidence type="ECO:0000256" key="2">
    <source>
        <dbReference type="ARBA" id="ARBA00031078"/>
    </source>
</evidence>
<keyword evidence="3" id="KW-1133">Transmembrane helix</keyword>
<dbReference type="SUPFAM" id="SSF49785">
    <property type="entry name" value="Galactose-binding domain-like"/>
    <property type="match status" value="2"/>
</dbReference>
<keyword evidence="3" id="KW-0812">Transmembrane</keyword>
<dbReference type="Proteomes" id="UP000472270">
    <property type="component" value="Unassembled WGS sequence"/>
</dbReference>
<feature type="domain" description="Allantoicase" evidence="4">
    <location>
        <begin position="260"/>
        <end position="424"/>
    </location>
</feature>
<organism evidence="5 6">
    <name type="scientific">Sinocyclocheilus rhinocerous</name>
    <dbReference type="NCBI Taxonomy" id="307959"/>
    <lineage>
        <taxon>Eukaryota</taxon>
        <taxon>Metazoa</taxon>
        <taxon>Chordata</taxon>
        <taxon>Craniata</taxon>
        <taxon>Vertebrata</taxon>
        <taxon>Euteleostomi</taxon>
        <taxon>Actinopterygii</taxon>
        <taxon>Neopterygii</taxon>
        <taxon>Teleostei</taxon>
        <taxon>Ostariophysi</taxon>
        <taxon>Cypriniformes</taxon>
        <taxon>Cyprinidae</taxon>
        <taxon>Cyprininae</taxon>
        <taxon>Sinocyclocheilus</taxon>
    </lineage>
</organism>
<keyword evidence="6" id="KW-1185">Reference proteome</keyword>
<evidence type="ECO:0000259" key="4">
    <source>
        <dbReference type="Pfam" id="PF03561"/>
    </source>
</evidence>
<gene>
    <name evidence="5" type="primary">LOC107726426</name>
</gene>
<feature type="domain" description="Allantoicase" evidence="4">
    <location>
        <begin position="69"/>
        <end position="237"/>
    </location>
</feature>
<dbReference type="InterPro" id="IPR008979">
    <property type="entry name" value="Galactose-bd-like_sf"/>
</dbReference>
<evidence type="ECO:0000256" key="1">
    <source>
        <dbReference type="ARBA" id="ARBA00009242"/>
    </source>
</evidence>
<feature type="transmembrane region" description="Helical" evidence="3">
    <location>
        <begin position="38"/>
        <end position="59"/>
    </location>
</feature>
<evidence type="ECO:0000313" key="5">
    <source>
        <dbReference type="Ensembl" id="ENSSRHP00000052995.1"/>
    </source>
</evidence>
<proteinExistence type="inferred from homology"/>
<dbReference type="NCBIfam" id="TIGR02961">
    <property type="entry name" value="allantoicase"/>
    <property type="match status" value="1"/>
</dbReference>
<dbReference type="Gene3D" id="2.60.120.260">
    <property type="entry name" value="Galactose-binding domain-like"/>
    <property type="match status" value="2"/>
</dbReference>
<dbReference type="AlphaFoldDB" id="A0A673JRT4"/>
<protein>
    <recommendedName>
        <fullName evidence="2">Allantoate amidinohydrolase</fullName>
    </recommendedName>
</protein>
<dbReference type="InterPro" id="IPR015908">
    <property type="entry name" value="Allantoicase_dom"/>
</dbReference>
<dbReference type="HAMAP" id="MF_00813">
    <property type="entry name" value="Allantoicase"/>
    <property type="match status" value="1"/>
</dbReference>
<sequence>MANRPVQKETSSQPHFLQFNNLACETAGGKVKNGAFEIYVLSYCIYILIFIDCVCILKLMNKLLTLSLKVIFATDEWFAPARNLLKRDPPEFIASAFTDYGKWMDGWETRRKRIPGHDWCIIQLGVPGIINGLDVDTSFFTGNYAPFTSIQAACLDQMPSFTLEGDRTGMAASPSQFEAVAQLNTDSWEELVPMIKLNPGYSESCHNYLNVTYPHRVTHIRLNIYPDGGIARLKVYGIGKKDWSTVSSQDLVDLVALVNGGVCVGYSNAHFGHPRNIIGLGRADNMGDGWETARRLDRPKVLKVDEKGILQVPGCEWAVLRLGHPGIISKIEVDTNHFKGNFPDSCKIEACSLTPDEENNLIRNQWRSDKTPKWRILLSPQKLKAHHRHLFSGESVVQCGPVTHVRLVIAPDGGVSRLRLGGRPVSDNLTHPQQISKLLVFHANSFVGKRFVCAHMLPSR</sequence>
<keyword evidence="3" id="KW-0472">Membrane</keyword>
<accession>A0A673JRT4</accession>
<evidence type="ECO:0000256" key="3">
    <source>
        <dbReference type="SAM" id="Phobius"/>
    </source>
</evidence>
<dbReference type="GO" id="GO:0004037">
    <property type="term" value="F:allantoicase activity"/>
    <property type="evidence" value="ECO:0007669"/>
    <property type="project" value="InterPro"/>
</dbReference>
<reference evidence="5" key="2">
    <citation type="submission" date="2025-09" db="UniProtKB">
        <authorList>
            <consortium name="Ensembl"/>
        </authorList>
    </citation>
    <scope>IDENTIFICATION</scope>
</reference>
<dbReference type="Ensembl" id="ENSSRHT00000054478.1">
    <property type="protein sequence ID" value="ENSSRHP00000052995.1"/>
    <property type="gene ID" value="ENSSRHG00000026626.1"/>
</dbReference>
<comment type="similarity">
    <text evidence="1">Belongs to the allantoicase family.</text>
</comment>
<dbReference type="InterPro" id="IPR005164">
    <property type="entry name" value="Allantoicase"/>
</dbReference>
<dbReference type="GO" id="GO:0000256">
    <property type="term" value="P:allantoin catabolic process"/>
    <property type="evidence" value="ECO:0007669"/>
    <property type="project" value="InterPro"/>
</dbReference>
<evidence type="ECO:0000313" key="6">
    <source>
        <dbReference type="Proteomes" id="UP000472270"/>
    </source>
</evidence>
<dbReference type="Pfam" id="PF03561">
    <property type="entry name" value="Allantoicase"/>
    <property type="match status" value="2"/>
</dbReference>
<dbReference type="PANTHER" id="PTHR12045:SF3">
    <property type="entry name" value="INACTIVE ALLANTOICASE-RELATED"/>
    <property type="match status" value="1"/>
</dbReference>